<dbReference type="Proteomes" id="UP001170954">
    <property type="component" value="Unassembled WGS sequence"/>
</dbReference>
<dbReference type="Gene3D" id="1.25.40.390">
    <property type="match status" value="1"/>
</dbReference>
<dbReference type="InterPro" id="IPR033985">
    <property type="entry name" value="SusD-like_N"/>
</dbReference>
<feature type="domain" description="RagB/SusD" evidence="6">
    <location>
        <begin position="341"/>
        <end position="431"/>
    </location>
</feature>
<name>A0ABT7NLS1_9SPHI</name>
<evidence type="ECO:0000259" key="6">
    <source>
        <dbReference type="Pfam" id="PF07980"/>
    </source>
</evidence>
<feature type="domain" description="SusD-like N-terminal" evidence="7">
    <location>
        <begin position="23"/>
        <end position="227"/>
    </location>
</feature>
<reference evidence="8" key="1">
    <citation type="submission" date="2020-06" db="EMBL/GenBank/DDBJ databases">
        <authorList>
            <person name="Dong N."/>
        </authorList>
    </citation>
    <scope>NUCLEOTIDE SEQUENCE</scope>
    <source>
        <strain evidence="8">R1692</strain>
    </source>
</reference>
<evidence type="ECO:0000256" key="2">
    <source>
        <dbReference type="ARBA" id="ARBA00006275"/>
    </source>
</evidence>
<evidence type="ECO:0000259" key="7">
    <source>
        <dbReference type="Pfam" id="PF14322"/>
    </source>
</evidence>
<gene>
    <name evidence="8" type="ORF">HX018_07565</name>
</gene>
<organism evidence="8 9">
    <name type="scientific">Sphingobacterium hotanense</name>
    <dbReference type="NCBI Taxonomy" id="649196"/>
    <lineage>
        <taxon>Bacteria</taxon>
        <taxon>Pseudomonadati</taxon>
        <taxon>Bacteroidota</taxon>
        <taxon>Sphingobacteriia</taxon>
        <taxon>Sphingobacteriales</taxon>
        <taxon>Sphingobacteriaceae</taxon>
        <taxon>Sphingobacterium</taxon>
    </lineage>
</organism>
<dbReference type="InterPro" id="IPR011990">
    <property type="entry name" value="TPR-like_helical_dom_sf"/>
</dbReference>
<protein>
    <submittedName>
        <fullName evidence="8">RagB/SusD family nutrient uptake outer membrane protein</fullName>
    </submittedName>
</protein>
<dbReference type="PROSITE" id="PS51257">
    <property type="entry name" value="PROKAR_LIPOPROTEIN"/>
    <property type="match status" value="1"/>
</dbReference>
<evidence type="ECO:0000256" key="4">
    <source>
        <dbReference type="ARBA" id="ARBA00023136"/>
    </source>
</evidence>
<evidence type="ECO:0000313" key="9">
    <source>
        <dbReference type="Proteomes" id="UP001170954"/>
    </source>
</evidence>
<keyword evidence="4" id="KW-0472">Membrane</keyword>
<keyword evidence="3" id="KW-0732">Signal</keyword>
<dbReference type="CDD" id="cd08977">
    <property type="entry name" value="SusD"/>
    <property type="match status" value="1"/>
</dbReference>
<dbReference type="Pfam" id="PF07980">
    <property type="entry name" value="SusD_RagB"/>
    <property type="match status" value="1"/>
</dbReference>
<proteinExistence type="inferred from homology"/>
<accession>A0ABT7NLS1</accession>
<dbReference type="EMBL" id="JACAGK010000016">
    <property type="protein sequence ID" value="MDM1048091.1"/>
    <property type="molecule type" value="Genomic_DNA"/>
</dbReference>
<evidence type="ECO:0000256" key="1">
    <source>
        <dbReference type="ARBA" id="ARBA00004442"/>
    </source>
</evidence>
<sequence length="462" mass="51274">MKKSIIRLIICCGLGLSVASCDKFLDREPLGQIGASEYFKTETNANSAVMGMYRTMMNSFSFGQSFITVPEFSAVHIEHSAKFQEYELMAIHKINTVNPWMKNIWQAAYTTINAANNIITEVPNMAEGSISNEKRDQFVGEAKFVRALNFFFLVRAFGNIPVPLTATKEGTAHDLDQSAPAEVYKQIVQDLTDASTLLPVNNPNTGDAVRGRASHWAAKSLLAKVYLYQGSLTNDYSKAASLADEVIKSGKYSLAADYGSIWTTDNSTEAIFELQFDDQATNPLASVANNNASVLFFAKEPFIDGLFEATDKRKAFSYKKEALKTDPTITRAFMGKFPNFSPASQNFPAIRLAELYLIHAEAKARVDNSVSAASYASLKMVQDRAGVTKPISAYTSLANYITAIQDEKEKELVFEGETWFDQCRTKYALKKHSTLTSENFFLYPIPVDEINQSGKLKQNPGY</sequence>
<evidence type="ECO:0000256" key="5">
    <source>
        <dbReference type="ARBA" id="ARBA00023237"/>
    </source>
</evidence>
<reference evidence="8" key="2">
    <citation type="journal article" date="2022" name="Sci. Total Environ.">
        <title>Prevalence, transmission, and molecular epidemiology of tet(X)-positive bacteria among humans, animals, and environmental niches in China: An epidemiological, and genomic-based study.</title>
        <authorList>
            <person name="Dong N."/>
            <person name="Zeng Y."/>
            <person name="Cai C."/>
            <person name="Sun C."/>
            <person name="Lu J."/>
            <person name="Liu C."/>
            <person name="Zhou H."/>
            <person name="Sun Q."/>
            <person name="Shu L."/>
            <person name="Wang H."/>
            <person name="Wang Y."/>
            <person name="Wang S."/>
            <person name="Wu C."/>
            <person name="Chan E.W."/>
            <person name="Chen G."/>
            <person name="Shen Z."/>
            <person name="Chen S."/>
            <person name="Zhang R."/>
        </authorList>
    </citation>
    <scope>NUCLEOTIDE SEQUENCE</scope>
    <source>
        <strain evidence="8">R1692</strain>
    </source>
</reference>
<keyword evidence="9" id="KW-1185">Reference proteome</keyword>
<dbReference type="Pfam" id="PF14322">
    <property type="entry name" value="SusD-like_3"/>
    <property type="match status" value="1"/>
</dbReference>
<dbReference type="SUPFAM" id="SSF48452">
    <property type="entry name" value="TPR-like"/>
    <property type="match status" value="1"/>
</dbReference>
<comment type="subcellular location">
    <subcellularLocation>
        <location evidence="1">Cell outer membrane</location>
    </subcellularLocation>
</comment>
<evidence type="ECO:0000313" key="8">
    <source>
        <dbReference type="EMBL" id="MDM1048091.1"/>
    </source>
</evidence>
<dbReference type="InterPro" id="IPR012944">
    <property type="entry name" value="SusD_RagB_dom"/>
</dbReference>
<dbReference type="RefSeq" id="WP_286651047.1">
    <property type="nucleotide sequence ID" value="NZ_JACAGK010000016.1"/>
</dbReference>
<comment type="caution">
    <text evidence="8">The sequence shown here is derived from an EMBL/GenBank/DDBJ whole genome shotgun (WGS) entry which is preliminary data.</text>
</comment>
<evidence type="ECO:0000256" key="3">
    <source>
        <dbReference type="ARBA" id="ARBA00022729"/>
    </source>
</evidence>
<keyword evidence="5" id="KW-0998">Cell outer membrane</keyword>
<comment type="similarity">
    <text evidence="2">Belongs to the SusD family.</text>
</comment>